<keyword evidence="4 7" id="KW-0012">Acyltransferase</keyword>
<feature type="active site" description="Proton acceptor" evidence="6">
    <location>
        <position position="374"/>
    </location>
</feature>
<evidence type="ECO:0000256" key="2">
    <source>
        <dbReference type="ARBA" id="ARBA00012705"/>
    </source>
</evidence>
<evidence type="ECO:0000256" key="5">
    <source>
        <dbReference type="ARBA" id="ARBA00030755"/>
    </source>
</evidence>
<dbReference type="PANTHER" id="PTHR18919">
    <property type="entry name" value="ACETYL-COA C-ACYLTRANSFERASE"/>
    <property type="match status" value="1"/>
</dbReference>
<proteinExistence type="inferred from homology"/>
<dbReference type="PROSITE" id="PS00099">
    <property type="entry name" value="THIOLASE_3"/>
    <property type="match status" value="1"/>
</dbReference>
<comment type="similarity">
    <text evidence="1 7">Belongs to the thiolase-like superfamily. Thiolase family.</text>
</comment>
<evidence type="ECO:0000256" key="7">
    <source>
        <dbReference type="RuleBase" id="RU003557"/>
    </source>
</evidence>
<dbReference type="PROSITE" id="PS00737">
    <property type="entry name" value="THIOLASE_2"/>
    <property type="match status" value="1"/>
</dbReference>
<dbReference type="CDD" id="cd00751">
    <property type="entry name" value="thiolase"/>
    <property type="match status" value="1"/>
</dbReference>
<dbReference type="GO" id="GO:0003985">
    <property type="term" value="F:acetyl-CoA C-acetyltransferase activity"/>
    <property type="evidence" value="ECO:0007669"/>
    <property type="project" value="UniProtKB-EC"/>
</dbReference>
<dbReference type="RefSeq" id="WP_156620998.1">
    <property type="nucleotide sequence ID" value="NZ_CACRUB010000015.1"/>
</dbReference>
<evidence type="ECO:0000256" key="4">
    <source>
        <dbReference type="ARBA" id="ARBA00023315"/>
    </source>
</evidence>
<dbReference type="InterPro" id="IPR020613">
    <property type="entry name" value="Thiolase_CS"/>
</dbReference>
<dbReference type="InterPro" id="IPR002155">
    <property type="entry name" value="Thiolase"/>
</dbReference>
<protein>
    <recommendedName>
        <fullName evidence="2">acetyl-CoA C-acetyltransferase</fullName>
        <ecNumber evidence="2">2.3.1.9</ecNumber>
    </recommendedName>
    <alternativeName>
        <fullName evidence="5">Acetoacetyl-CoA thiolase</fullName>
    </alternativeName>
</protein>
<evidence type="ECO:0000256" key="6">
    <source>
        <dbReference type="PIRSR" id="PIRSR000429-1"/>
    </source>
</evidence>
<dbReference type="SUPFAM" id="SSF53901">
    <property type="entry name" value="Thiolase-like"/>
    <property type="match status" value="2"/>
</dbReference>
<feature type="active site" description="Acyl-thioester intermediate" evidence="6">
    <location>
        <position position="88"/>
    </location>
</feature>
<feature type="domain" description="Thiolase N-terminal" evidence="8">
    <location>
        <begin position="4"/>
        <end position="235"/>
    </location>
</feature>
<dbReference type="InterPro" id="IPR020616">
    <property type="entry name" value="Thiolase_N"/>
</dbReference>
<feature type="active site" description="Proton acceptor" evidence="6">
    <location>
        <position position="405"/>
    </location>
</feature>
<accession>A0A6N2YVZ2</accession>
<dbReference type="Pfam" id="PF00108">
    <property type="entry name" value="Thiolase_N"/>
    <property type="match status" value="1"/>
</dbReference>
<evidence type="ECO:0000256" key="1">
    <source>
        <dbReference type="ARBA" id="ARBA00010982"/>
    </source>
</evidence>
<keyword evidence="3 7" id="KW-0808">Transferase</keyword>
<gene>
    <name evidence="10" type="primary">thlA_1</name>
    <name evidence="10" type="ORF">FPLFYP42_00289</name>
</gene>
<name>A0A6N2YVZ2_FLAPL</name>
<dbReference type="NCBIfam" id="TIGR01930">
    <property type="entry name" value="AcCoA-C-Actrans"/>
    <property type="match status" value="1"/>
</dbReference>
<dbReference type="AlphaFoldDB" id="A0A6N2YVZ2"/>
<evidence type="ECO:0000256" key="3">
    <source>
        <dbReference type="ARBA" id="ARBA00022679"/>
    </source>
</evidence>
<feature type="domain" description="Thiolase C-terminal" evidence="9">
    <location>
        <begin position="295"/>
        <end position="418"/>
    </location>
</feature>
<evidence type="ECO:0000259" key="9">
    <source>
        <dbReference type="Pfam" id="PF02803"/>
    </source>
</evidence>
<organism evidence="10">
    <name type="scientific">Flavonifractor plautii</name>
    <name type="common">Fusobacterium plautii</name>
    <dbReference type="NCBI Taxonomy" id="292800"/>
    <lineage>
        <taxon>Bacteria</taxon>
        <taxon>Bacillati</taxon>
        <taxon>Bacillota</taxon>
        <taxon>Clostridia</taxon>
        <taxon>Eubacteriales</taxon>
        <taxon>Oscillospiraceae</taxon>
        <taxon>Flavonifractor</taxon>
    </lineage>
</organism>
<dbReference type="PANTHER" id="PTHR18919:SF107">
    <property type="entry name" value="ACETYL-COA ACETYLTRANSFERASE, CYTOSOLIC"/>
    <property type="match status" value="1"/>
</dbReference>
<evidence type="ECO:0000313" key="10">
    <source>
        <dbReference type="EMBL" id="VYT70127.1"/>
    </source>
</evidence>
<dbReference type="InterPro" id="IPR020617">
    <property type="entry name" value="Thiolase_C"/>
</dbReference>
<dbReference type="InterPro" id="IPR016039">
    <property type="entry name" value="Thiolase-like"/>
</dbReference>
<dbReference type="PIRSF" id="PIRSF000429">
    <property type="entry name" value="Ac-CoA_Ac_transf"/>
    <property type="match status" value="1"/>
</dbReference>
<dbReference type="EMBL" id="CACRUB010000015">
    <property type="protein sequence ID" value="VYT70127.1"/>
    <property type="molecule type" value="Genomic_DNA"/>
</dbReference>
<dbReference type="EC" id="2.3.1.9" evidence="2"/>
<dbReference type="Gene3D" id="3.40.47.10">
    <property type="match status" value="1"/>
</dbReference>
<sequence length="419" mass="44025">MKEVYVVNCCRTAVGSFGGSLKDTPATELGAVVVKEALNRAGVKPEQVDELMFGCVLTAALGQNPARQVGVKAGLPYSVPAYTVGMVCGSGMKSVIEGARAILCGDADIIVAGGTENMSAAPYALPAERWGARMGDKKVVDTMIKDGLWDAYNNYHMGTTAENICDVWGITREELDAFGAASQQKTEAAQKAGRFDDEIVPVMVKKKKEMVEFKVDEFPRAGTTVESLGKLKGAFPVGPEGVEDEIVHTFEPIQVHADDAHKHVQRVTAGQASGINDGAAAIVLASKEAVEKYGLKPMAKLVSWGHGGVDPKIMGVGPVPASRQAMSKAGLKIEDIDLVEANEAFAAQSIAVARELGFDMEKVNVNGGAIAIGHPVGCSGARIIVTLLHEMAKRPEAKKGLATLCIGGGMGVATIFEKC</sequence>
<evidence type="ECO:0000259" key="8">
    <source>
        <dbReference type="Pfam" id="PF00108"/>
    </source>
</evidence>
<dbReference type="InterPro" id="IPR020610">
    <property type="entry name" value="Thiolase_AS"/>
</dbReference>
<reference evidence="10" key="1">
    <citation type="submission" date="2019-11" db="EMBL/GenBank/DDBJ databases">
        <authorList>
            <person name="Feng L."/>
        </authorList>
    </citation>
    <scope>NUCLEOTIDE SEQUENCE</scope>
    <source>
        <strain evidence="10">FplautiiLFYP42</strain>
    </source>
</reference>
<dbReference type="Pfam" id="PF02803">
    <property type="entry name" value="Thiolase_C"/>
    <property type="match status" value="1"/>
</dbReference>